<name>A0AAD8N384_9APIA</name>
<dbReference type="Gene3D" id="1.20.1280.50">
    <property type="match status" value="1"/>
</dbReference>
<dbReference type="InterPro" id="IPR001810">
    <property type="entry name" value="F-box_dom"/>
</dbReference>
<keyword evidence="3" id="KW-1185">Reference proteome</keyword>
<dbReference type="Proteomes" id="UP001237642">
    <property type="component" value="Unassembled WGS sequence"/>
</dbReference>
<dbReference type="InterPro" id="IPR036047">
    <property type="entry name" value="F-box-like_dom_sf"/>
</dbReference>
<dbReference type="PANTHER" id="PTHR45463">
    <property type="entry name" value="OS09G0392200 PROTEIN"/>
    <property type="match status" value="1"/>
</dbReference>
<dbReference type="InterPro" id="IPR005174">
    <property type="entry name" value="KIB1-4_b-propeller"/>
</dbReference>
<evidence type="ECO:0000313" key="2">
    <source>
        <dbReference type="EMBL" id="KAK1394924.1"/>
    </source>
</evidence>
<organism evidence="2 3">
    <name type="scientific">Heracleum sosnowskyi</name>
    <dbReference type="NCBI Taxonomy" id="360622"/>
    <lineage>
        <taxon>Eukaryota</taxon>
        <taxon>Viridiplantae</taxon>
        <taxon>Streptophyta</taxon>
        <taxon>Embryophyta</taxon>
        <taxon>Tracheophyta</taxon>
        <taxon>Spermatophyta</taxon>
        <taxon>Magnoliopsida</taxon>
        <taxon>eudicotyledons</taxon>
        <taxon>Gunneridae</taxon>
        <taxon>Pentapetalae</taxon>
        <taxon>asterids</taxon>
        <taxon>campanulids</taxon>
        <taxon>Apiales</taxon>
        <taxon>Apiaceae</taxon>
        <taxon>Apioideae</taxon>
        <taxon>apioid superclade</taxon>
        <taxon>Tordylieae</taxon>
        <taxon>Tordyliinae</taxon>
        <taxon>Heracleum</taxon>
    </lineage>
</organism>
<dbReference type="Pfam" id="PF03478">
    <property type="entry name" value="Beta-prop_KIB1-4"/>
    <property type="match status" value="1"/>
</dbReference>
<dbReference type="Pfam" id="PF00646">
    <property type="entry name" value="F-box"/>
    <property type="match status" value="1"/>
</dbReference>
<evidence type="ECO:0000313" key="3">
    <source>
        <dbReference type="Proteomes" id="UP001237642"/>
    </source>
</evidence>
<dbReference type="PANTHER" id="PTHR45463:SF8">
    <property type="entry name" value="OS09G0392200 PROTEIN"/>
    <property type="match status" value="1"/>
</dbReference>
<sequence>MEVVDRPAFGGMEKAFSNNIIARIADYLAGRLEEDIVWKAPPTAKKGRKRKKTCRRLGNGVWGAWDNLPNELLGSVLAKLSLIDYLSFSGVCKSWRFASIDFRKSYMEHQQPLVVVRPIFSKKSCVLYNMFNEKSYRTMLPELPCKYLLGLSCGYLITVDRKSGFWLVNLMTKHELRFPVLPKCIGRISYLHICALLFRSTRLSKTFLVLFSTERNFLLLSESGASGWQKYLLSNTSARISDVKIFDGKIFVLTRDALFGEFNPRADPVFKLYNIGVPFQISSNMSLKLMVSDEKLYTIICHRDPNIIFYRCLSFFEIDHKKMESVKQIPDLSAKSLFISPVNSAMVDTIGWGTGNCVCALHSEDYNKCSFYHLNGNLLGRAPILWDGHSKPYFWYFPSESWDISSVGYEFGI</sequence>
<comment type="caution">
    <text evidence="2">The sequence shown here is derived from an EMBL/GenBank/DDBJ whole genome shotgun (WGS) entry which is preliminary data.</text>
</comment>
<dbReference type="AlphaFoldDB" id="A0AAD8N384"/>
<dbReference type="EMBL" id="JAUIZM010000003">
    <property type="protein sequence ID" value="KAK1394924.1"/>
    <property type="molecule type" value="Genomic_DNA"/>
</dbReference>
<protein>
    <recommendedName>
        <fullName evidence="1">F-box domain-containing protein</fullName>
    </recommendedName>
</protein>
<reference evidence="2" key="2">
    <citation type="submission" date="2023-05" db="EMBL/GenBank/DDBJ databases">
        <authorList>
            <person name="Schelkunov M.I."/>
        </authorList>
    </citation>
    <scope>NUCLEOTIDE SEQUENCE</scope>
    <source>
        <strain evidence="2">Hsosn_3</strain>
        <tissue evidence="2">Leaf</tissue>
    </source>
</reference>
<dbReference type="SUPFAM" id="SSF81383">
    <property type="entry name" value="F-box domain"/>
    <property type="match status" value="1"/>
</dbReference>
<accession>A0AAD8N384</accession>
<reference evidence="2" key="1">
    <citation type="submission" date="2023-02" db="EMBL/GenBank/DDBJ databases">
        <title>Genome of toxic invasive species Heracleum sosnowskyi carries increased number of genes despite the absence of recent whole-genome duplications.</title>
        <authorList>
            <person name="Schelkunov M."/>
            <person name="Shtratnikova V."/>
            <person name="Makarenko M."/>
            <person name="Klepikova A."/>
            <person name="Omelchenko D."/>
            <person name="Novikova G."/>
            <person name="Obukhova E."/>
            <person name="Bogdanov V."/>
            <person name="Penin A."/>
            <person name="Logacheva M."/>
        </authorList>
    </citation>
    <scope>NUCLEOTIDE SEQUENCE</scope>
    <source>
        <strain evidence="2">Hsosn_3</strain>
        <tissue evidence="2">Leaf</tissue>
    </source>
</reference>
<evidence type="ECO:0000259" key="1">
    <source>
        <dbReference type="PROSITE" id="PS50181"/>
    </source>
</evidence>
<proteinExistence type="predicted"/>
<gene>
    <name evidence="2" type="ORF">POM88_013980</name>
</gene>
<dbReference type="PROSITE" id="PS50181">
    <property type="entry name" value="FBOX"/>
    <property type="match status" value="1"/>
</dbReference>
<feature type="domain" description="F-box" evidence="1">
    <location>
        <begin position="62"/>
        <end position="109"/>
    </location>
</feature>
<dbReference type="SMART" id="SM00256">
    <property type="entry name" value="FBOX"/>
    <property type="match status" value="1"/>
</dbReference>